<proteinExistence type="predicted"/>
<dbReference type="InterPro" id="IPR018114">
    <property type="entry name" value="TRYPSIN_HIS"/>
</dbReference>
<sequence length="82" mass="9073">MPPRNLRPKLDSFPSKSSKIIGGQEATEGQLPYQMSFQEKVLGRWFHFCGAVIISPNFVLTAAHCVEGGDFTSPTGLRHNIK</sequence>
<dbReference type="AlphaFoldDB" id="A0A5B7FK06"/>
<reference evidence="4 5" key="1">
    <citation type="submission" date="2019-05" db="EMBL/GenBank/DDBJ databases">
        <title>Another draft genome of Portunus trituberculatus and its Hox gene families provides insights of decapod evolution.</title>
        <authorList>
            <person name="Jeong J.-H."/>
            <person name="Song I."/>
            <person name="Kim S."/>
            <person name="Choi T."/>
            <person name="Kim D."/>
            <person name="Ryu S."/>
            <person name="Kim W."/>
        </authorList>
    </citation>
    <scope>NUCLEOTIDE SEQUENCE [LARGE SCALE GENOMIC DNA]</scope>
    <source>
        <tissue evidence="4">Muscle</tissue>
    </source>
</reference>
<dbReference type="PROSITE" id="PS00134">
    <property type="entry name" value="TRYPSIN_HIS"/>
    <property type="match status" value="1"/>
</dbReference>
<name>A0A5B7FK06_PORTR</name>
<gene>
    <name evidence="4" type="primary">TRYP_11</name>
    <name evidence="4" type="ORF">E2C01_038993</name>
</gene>
<dbReference type="GO" id="GO:0004252">
    <property type="term" value="F:serine-type endopeptidase activity"/>
    <property type="evidence" value="ECO:0007669"/>
    <property type="project" value="InterPro"/>
</dbReference>
<keyword evidence="1" id="KW-1015">Disulfide bond</keyword>
<evidence type="ECO:0000313" key="4">
    <source>
        <dbReference type="EMBL" id="MPC45298.1"/>
    </source>
</evidence>
<dbReference type="PANTHER" id="PTHR24252">
    <property type="entry name" value="ACROSIN-RELATED"/>
    <property type="match status" value="1"/>
</dbReference>
<evidence type="ECO:0000259" key="3">
    <source>
        <dbReference type="Pfam" id="PF00089"/>
    </source>
</evidence>
<dbReference type="Proteomes" id="UP000324222">
    <property type="component" value="Unassembled WGS sequence"/>
</dbReference>
<evidence type="ECO:0000256" key="2">
    <source>
        <dbReference type="SAM" id="MobiDB-lite"/>
    </source>
</evidence>
<dbReference type="EMBL" id="VSRR010006664">
    <property type="protein sequence ID" value="MPC45298.1"/>
    <property type="molecule type" value="Genomic_DNA"/>
</dbReference>
<accession>A0A5B7FK06</accession>
<evidence type="ECO:0000256" key="1">
    <source>
        <dbReference type="ARBA" id="ARBA00023157"/>
    </source>
</evidence>
<dbReference type="Pfam" id="PF00089">
    <property type="entry name" value="Trypsin"/>
    <property type="match status" value="1"/>
</dbReference>
<protein>
    <submittedName>
        <fullName evidence="4">Trypsin-1</fullName>
    </submittedName>
</protein>
<dbReference type="SUPFAM" id="SSF50494">
    <property type="entry name" value="Trypsin-like serine proteases"/>
    <property type="match status" value="1"/>
</dbReference>
<organism evidence="4 5">
    <name type="scientific">Portunus trituberculatus</name>
    <name type="common">Swimming crab</name>
    <name type="synonym">Neptunus trituberculatus</name>
    <dbReference type="NCBI Taxonomy" id="210409"/>
    <lineage>
        <taxon>Eukaryota</taxon>
        <taxon>Metazoa</taxon>
        <taxon>Ecdysozoa</taxon>
        <taxon>Arthropoda</taxon>
        <taxon>Crustacea</taxon>
        <taxon>Multicrustacea</taxon>
        <taxon>Malacostraca</taxon>
        <taxon>Eumalacostraca</taxon>
        <taxon>Eucarida</taxon>
        <taxon>Decapoda</taxon>
        <taxon>Pleocyemata</taxon>
        <taxon>Brachyura</taxon>
        <taxon>Eubrachyura</taxon>
        <taxon>Portunoidea</taxon>
        <taxon>Portunidae</taxon>
        <taxon>Portuninae</taxon>
        <taxon>Portunus</taxon>
    </lineage>
</organism>
<dbReference type="PANTHER" id="PTHR24252:SF7">
    <property type="entry name" value="HYALIN"/>
    <property type="match status" value="1"/>
</dbReference>
<feature type="domain" description="Peptidase S1" evidence="3">
    <location>
        <begin position="20"/>
        <end position="73"/>
    </location>
</feature>
<dbReference type="OrthoDB" id="10059102at2759"/>
<dbReference type="InterPro" id="IPR001254">
    <property type="entry name" value="Trypsin_dom"/>
</dbReference>
<comment type="caution">
    <text evidence="4">The sequence shown here is derived from an EMBL/GenBank/DDBJ whole genome shotgun (WGS) entry which is preliminary data.</text>
</comment>
<evidence type="ECO:0000313" key="5">
    <source>
        <dbReference type="Proteomes" id="UP000324222"/>
    </source>
</evidence>
<keyword evidence="5" id="KW-1185">Reference proteome</keyword>
<feature type="region of interest" description="Disordered" evidence="2">
    <location>
        <begin position="1"/>
        <end position="24"/>
    </location>
</feature>
<dbReference type="GO" id="GO:0006508">
    <property type="term" value="P:proteolysis"/>
    <property type="evidence" value="ECO:0007669"/>
    <property type="project" value="InterPro"/>
</dbReference>
<dbReference type="InterPro" id="IPR009003">
    <property type="entry name" value="Peptidase_S1_PA"/>
</dbReference>
<dbReference type="Gene3D" id="2.40.10.10">
    <property type="entry name" value="Trypsin-like serine proteases"/>
    <property type="match status" value="2"/>
</dbReference>
<dbReference type="InterPro" id="IPR043504">
    <property type="entry name" value="Peptidase_S1_PA_chymotrypsin"/>
</dbReference>